<name>A0A817FBU6_LEPSM</name>
<evidence type="ECO:0000313" key="2">
    <source>
        <dbReference type="Proteomes" id="UP000675881"/>
    </source>
</evidence>
<sequence>MHKWKGDNYNYHIVYDKLNWVPFFAPNGIISHKINFYPCNLGKKEEEDIDEHLALVTFGSNDDDDIDYEDKEGVGPIDMNTVGIKILGRWPDDFTLLTMVKKKKK</sequence>
<dbReference type="AlphaFoldDB" id="A0A817FBU6"/>
<reference evidence="1" key="1">
    <citation type="submission" date="2021-02" db="EMBL/GenBank/DDBJ databases">
        <authorList>
            <person name="Bekaert M."/>
        </authorList>
    </citation>
    <scope>NUCLEOTIDE SEQUENCE</scope>
    <source>
        <strain evidence="1">IoA-00</strain>
    </source>
</reference>
<dbReference type="EMBL" id="CAJNVT010000058">
    <property type="protein sequence ID" value="CAF2744213.1"/>
    <property type="molecule type" value="Genomic_DNA"/>
</dbReference>
<evidence type="ECO:0000313" key="1">
    <source>
        <dbReference type="EMBL" id="CAF2744213.1"/>
    </source>
</evidence>
<organism evidence="1 2">
    <name type="scientific">Lepeophtheirus salmonis</name>
    <name type="common">Salmon louse</name>
    <name type="synonym">Caligus salmonis</name>
    <dbReference type="NCBI Taxonomy" id="72036"/>
    <lineage>
        <taxon>Eukaryota</taxon>
        <taxon>Metazoa</taxon>
        <taxon>Ecdysozoa</taxon>
        <taxon>Arthropoda</taxon>
        <taxon>Crustacea</taxon>
        <taxon>Multicrustacea</taxon>
        <taxon>Hexanauplia</taxon>
        <taxon>Copepoda</taxon>
        <taxon>Siphonostomatoida</taxon>
        <taxon>Caligidae</taxon>
        <taxon>Lepeophtheirus</taxon>
    </lineage>
</organism>
<accession>A0A817FBU6</accession>
<protein>
    <submittedName>
        <fullName evidence="1">(salmon louse) hypothetical protein</fullName>
    </submittedName>
</protein>
<proteinExistence type="predicted"/>
<comment type="caution">
    <text evidence="1">The sequence shown here is derived from an EMBL/GenBank/DDBJ whole genome shotgun (WGS) entry which is preliminary data.</text>
</comment>
<gene>
    <name evidence="1" type="ORF">LSAA_202</name>
</gene>
<dbReference type="Proteomes" id="UP000675881">
    <property type="component" value="Unassembled WGS sequence"/>
</dbReference>
<keyword evidence="2" id="KW-1185">Reference proteome</keyword>